<gene>
    <name evidence="3" type="ORF">GMBLW1_14510</name>
</gene>
<dbReference type="EMBL" id="LR593887">
    <property type="protein sequence ID" value="VTS01616.1"/>
    <property type="molecule type" value="Genomic_DNA"/>
</dbReference>
<proteinExistence type="predicted"/>
<keyword evidence="4" id="KW-1185">Reference proteome</keyword>
<evidence type="ECO:0000256" key="1">
    <source>
        <dbReference type="SAM" id="MobiDB-lite"/>
    </source>
</evidence>
<dbReference type="AlphaFoldDB" id="A0A6C2YMS1"/>
<dbReference type="KEGG" id="tim:GMBLW1_14510"/>
<evidence type="ECO:0000313" key="4">
    <source>
        <dbReference type="Proteomes" id="UP000464378"/>
    </source>
</evidence>
<dbReference type="EMBL" id="LR586016">
    <property type="protein sequence ID" value="VIP02509.1"/>
    <property type="molecule type" value="Genomic_DNA"/>
</dbReference>
<feature type="region of interest" description="Disordered" evidence="1">
    <location>
        <begin position="89"/>
        <end position="113"/>
    </location>
</feature>
<dbReference type="PROSITE" id="PS51257">
    <property type="entry name" value="PROKAR_LIPOPROTEIN"/>
    <property type="match status" value="1"/>
</dbReference>
<dbReference type="InParanoid" id="A0A6C2YMS1"/>
<accession>A0A6C2YMS1</accession>
<reference evidence="3" key="1">
    <citation type="submission" date="2019-04" db="EMBL/GenBank/DDBJ databases">
        <authorList>
            <consortium name="Science for Life Laboratories"/>
        </authorList>
    </citation>
    <scope>NUCLEOTIDE SEQUENCE</scope>
    <source>
        <strain evidence="3">MBLW1</strain>
    </source>
</reference>
<organism evidence="3">
    <name type="scientific">Tuwongella immobilis</name>
    <dbReference type="NCBI Taxonomy" id="692036"/>
    <lineage>
        <taxon>Bacteria</taxon>
        <taxon>Pseudomonadati</taxon>
        <taxon>Planctomycetota</taxon>
        <taxon>Planctomycetia</taxon>
        <taxon>Gemmatales</taxon>
        <taxon>Gemmataceae</taxon>
        <taxon>Tuwongella</taxon>
    </lineage>
</organism>
<name>A0A6C2YMS1_9BACT</name>
<feature type="chain" id="PRO_5036172773" description="Secreted protein" evidence="2">
    <location>
        <begin position="26"/>
        <end position="372"/>
    </location>
</feature>
<keyword evidence="2" id="KW-0732">Signal</keyword>
<feature type="signal peptide" evidence="2">
    <location>
        <begin position="1"/>
        <end position="25"/>
    </location>
</feature>
<dbReference type="Proteomes" id="UP000464378">
    <property type="component" value="Chromosome"/>
</dbReference>
<evidence type="ECO:0000313" key="3">
    <source>
        <dbReference type="EMBL" id="VIP02509.1"/>
    </source>
</evidence>
<sequence length="372" mass="40393">MTRTTMIRRLATVLGLIVFACPTSATYAQYSGYGGSGVSIGIGAGFNPITRRFQVMPTVNFGVNNTNFYGATSPGINSTMRGNVTPFYSSRRGSSDPASIAGTSNLTSDRARGSRRVLDERLYELGGTSTSRADTPNTTSLIERALTNAPLTEIRSGITLNQLVEYIQSSAIDAPPTVNLPAGLVTRLNYATKNVDGQATQVGLLRNGGKFPWPNAFQEILTAEQRQEIEQAMQTASAQMQEGKIDPEVKATLEKASKRMDGLLTFRVQDLVATDFMDAKKFLREFDATLKGLSSTDVAKLLRNPNDWRSITTVMGMVKYLTSNQIRFAPCSLGNEAAYDQMYTLLVNYVNDAGISPIPKNAIATPTIPTPR</sequence>
<dbReference type="RefSeq" id="WP_162657679.1">
    <property type="nucleotide sequence ID" value="NZ_LR593887.1"/>
</dbReference>
<evidence type="ECO:0000256" key="2">
    <source>
        <dbReference type="SAM" id="SignalP"/>
    </source>
</evidence>
<protein>
    <recommendedName>
        <fullName evidence="5">Secreted protein</fullName>
    </recommendedName>
</protein>
<evidence type="ECO:0008006" key="5">
    <source>
        <dbReference type="Google" id="ProtNLM"/>
    </source>
</evidence>